<dbReference type="GO" id="GO:0006979">
    <property type="term" value="P:response to oxidative stress"/>
    <property type="evidence" value="ECO:0007669"/>
    <property type="project" value="InterPro"/>
</dbReference>
<organism evidence="12 13">
    <name type="scientific">Rubricoccus marinus</name>
    <dbReference type="NCBI Taxonomy" id="716817"/>
    <lineage>
        <taxon>Bacteria</taxon>
        <taxon>Pseudomonadati</taxon>
        <taxon>Rhodothermota</taxon>
        <taxon>Rhodothermia</taxon>
        <taxon>Rhodothermales</taxon>
        <taxon>Rubricoccaceae</taxon>
        <taxon>Rubricoccus</taxon>
    </lineage>
</organism>
<evidence type="ECO:0000256" key="5">
    <source>
        <dbReference type="ARBA" id="ARBA00024679"/>
    </source>
</evidence>
<dbReference type="GO" id="GO:0008113">
    <property type="term" value="F:peptide-methionine (S)-S-oxide reductase activity"/>
    <property type="evidence" value="ECO:0007669"/>
    <property type="project" value="UniProtKB-UniRule"/>
</dbReference>
<feature type="active site" description="Nucleophile" evidence="9">
    <location>
        <position position="330"/>
    </location>
</feature>
<dbReference type="PANTHER" id="PTHR10173:SF59">
    <property type="entry name" value="PEPTIDE METHIONINE SULFOXIDE REDUCTASE MSRA_MSRB"/>
    <property type="match status" value="1"/>
</dbReference>
<dbReference type="GO" id="GO:0033744">
    <property type="term" value="F:L-methionine:thioredoxin-disulfide S-oxidoreductase activity"/>
    <property type="evidence" value="ECO:0007669"/>
    <property type="project" value="RHEA"/>
</dbReference>
<dbReference type="EMBL" id="MQWB01000001">
    <property type="protein sequence ID" value="OZC04723.1"/>
    <property type="molecule type" value="Genomic_DNA"/>
</dbReference>
<dbReference type="InterPro" id="IPR011057">
    <property type="entry name" value="Mss4-like_sf"/>
</dbReference>
<comment type="similarity">
    <text evidence="9">Belongs to the MsrB Met sulfoxide reductase family.</text>
</comment>
<comment type="similarity">
    <text evidence="10">Belongs to the MsrA Met sulfoxide reductase family.</text>
</comment>
<evidence type="ECO:0000256" key="10">
    <source>
        <dbReference type="HAMAP-Rule" id="MF_01401"/>
    </source>
</evidence>
<dbReference type="GO" id="GO:0033743">
    <property type="term" value="F:peptide-methionine (R)-S-oxide reductase activity"/>
    <property type="evidence" value="ECO:0007669"/>
    <property type="project" value="UniProtKB-UniRule"/>
</dbReference>
<feature type="domain" description="MsrB" evidence="11">
    <location>
        <begin position="219"/>
        <end position="341"/>
    </location>
</feature>
<dbReference type="GO" id="GO:0030091">
    <property type="term" value="P:protein repair"/>
    <property type="evidence" value="ECO:0007669"/>
    <property type="project" value="InterPro"/>
</dbReference>
<keyword evidence="4" id="KW-0511">Multifunctional enzyme</keyword>
<dbReference type="PANTHER" id="PTHR10173">
    <property type="entry name" value="METHIONINE SULFOXIDE REDUCTASE"/>
    <property type="match status" value="1"/>
</dbReference>
<comment type="catalytic activity">
    <reaction evidence="8 10">
        <text>[thioredoxin]-disulfide + L-methionine + H2O = L-methionine (S)-S-oxide + [thioredoxin]-dithiol</text>
        <dbReference type="Rhea" id="RHEA:19993"/>
        <dbReference type="Rhea" id="RHEA-COMP:10698"/>
        <dbReference type="Rhea" id="RHEA-COMP:10700"/>
        <dbReference type="ChEBI" id="CHEBI:15377"/>
        <dbReference type="ChEBI" id="CHEBI:29950"/>
        <dbReference type="ChEBI" id="CHEBI:50058"/>
        <dbReference type="ChEBI" id="CHEBI:57844"/>
        <dbReference type="ChEBI" id="CHEBI:58772"/>
        <dbReference type="EC" id="1.8.4.11"/>
    </reaction>
</comment>
<comment type="similarity">
    <text evidence="1">In the C-terminal section; belongs to the MsrB Met sulfoxide reductase family.</text>
</comment>
<dbReference type="NCBIfam" id="TIGR00357">
    <property type="entry name" value="peptide-methionine (R)-S-oxide reductase MsrB"/>
    <property type="match status" value="1"/>
</dbReference>
<dbReference type="InterPro" id="IPR028427">
    <property type="entry name" value="Met_Sox_Rdtase_MsrB"/>
</dbReference>
<comment type="catalytic activity">
    <reaction evidence="7 9">
        <text>L-methionyl-[protein] + [thioredoxin]-disulfide + H2O = L-methionyl-(R)-S-oxide-[protein] + [thioredoxin]-dithiol</text>
        <dbReference type="Rhea" id="RHEA:24164"/>
        <dbReference type="Rhea" id="RHEA-COMP:10698"/>
        <dbReference type="Rhea" id="RHEA-COMP:10700"/>
        <dbReference type="Rhea" id="RHEA-COMP:12313"/>
        <dbReference type="Rhea" id="RHEA-COMP:12314"/>
        <dbReference type="ChEBI" id="CHEBI:15377"/>
        <dbReference type="ChEBI" id="CHEBI:16044"/>
        <dbReference type="ChEBI" id="CHEBI:29950"/>
        <dbReference type="ChEBI" id="CHEBI:45764"/>
        <dbReference type="ChEBI" id="CHEBI:50058"/>
        <dbReference type="EC" id="1.8.4.12"/>
    </reaction>
</comment>
<comment type="caution">
    <text evidence="12">The sequence shown here is derived from an EMBL/GenBank/DDBJ whole genome shotgun (WGS) entry which is preliminary data.</text>
</comment>
<dbReference type="Pfam" id="PF01625">
    <property type="entry name" value="PMSR"/>
    <property type="match status" value="1"/>
</dbReference>
<dbReference type="Proteomes" id="UP000216446">
    <property type="component" value="Unassembled WGS sequence"/>
</dbReference>
<feature type="active site" evidence="10">
    <location>
        <position position="34"/>
    </location>
</feature>
<comment type="similarity">
    <text evidence="2">In the N-terminal section; belongs to the MsrA Met sulfoxide reductase family.</text>
</comment>
<gene>
    <name evidence="10" type="primary">msrA</name>
    <name evidence="9" type="synonym">msrB</name>
    <name evidence="12" type="ORF">BSZ36_12660</name>
</gene>
<evidence type="ECO:0000313" key="12">
    <source>
        <dbReference type="EMBL" id="OZC04723.1"/>
    </source>
</evidence>
<evidence type="ECO:0000256" key="7">
    <source>
        <dbReference type="ARBA" id="ARBA00048488"/>
    </source>
</evidence>
<sequence length="359" mass="39546">MEAVLGQPVHSPVEPASLDIAPADADTLILAAGCFWCAETAFEGVPGVAKVTSGFAGGTVANPTYDQVTRGGTGHYEVIEVVYDPEQVSTEDLLDIFWRNVDPLDGDGQFCDRGPSYRSAIFATSVQRPLAEQTKREVAARFDQPIETKILPSATFYPAEDYHQDFWLKDPERYYSYRLGCRRDARLEQLWGAEDTAELSPEARETRETWASRFERPSDAALKARLSGMQYRVTQEDGTEPPFVNEYDDNKEPGIYVDIVSGEPLFSSLDKFDSGTGWPSFTQPLEPALVVTKPDPGVFGDRTEVRSAVGDSHLGHVFDDGPAPTGLRYCLNSAALRFIPADRLEAEGYGQYASLFASS</sequence>
<comment type="function">
    <text evidence="5 10">Has an important function as a repair enzyme for proteins that have been inactivated by oxidation. Catalyzes the reversible oxidation-reduction of methionine sulfoxide in proteins to methionine.</text>
</comment>
<dbReference type="InterPro" id="IPR036509">
    <property type="entry name" value="Met_Sox_Rdtase_MsrA_sf"/>
</dbReference>
<evidence type="ECO:0000256" key="3">
    <source>
        <dbReference type="ARBA" id="ARBA00023002"/>
    </source>
</evidence>
<dbReference type="AlphaFoldDB" id="A0A259U3X6"/>
<evidence type="ECO:0000256" key="2">
    <source>
        <dbReference type="ARBA" id="ARBA00011017"/>
    </source>
</evidence>
<evidence type="ECO:0000256" key="6">
    <source>
        <dbReference type="ARBA" id="ARBA00047806"/>
    </source>
</evidence>
<dbReference type="EC" id="1.8.4.11" evidence="10"/>
<keyword evidence="3 9" id="KW-0560">Oxidoreductase</keyword>
<dbReference type="Pfam" id="PF01641">
    <property type="entry name" value="SelR"/>
    <property type="match status" value="1"/>
</dbReference>
<dbReference type="InParanoid" id="A0A259U3X6"/>
<evidence type="ECO:0000256" key="1">
    <source>
        <dbReference type="ARBA" id="ARBA00008076"/>
    </source>
</evidence>
<evidence type="ECO:0000313" key="13">
    <source>
        <dbReference type="Proteomes" id="UP000216446"/>
    </source>
</evidence>
<evidence type="ECO:0000259" key="11">
    <source>
        <dbReference type="PROSITE" id="PS51790"/>
    </source>
</evidence>
<dbReference type="NCBIfam" id="TIGR00401">
    <property type="entry name" value="msrA"/>
    <property type="match status" value="1"/>
</dbReference>
<comment type="caution">
    <text evidence="9">Lacks conserved residue(s) required for the propagation of feature annotation.</text>
</comment>
<dbReference type="FunFam" id="2.170.150.20:FF:000003">
    <property type="entry name" value="Peptide methionine sulfoxide reductase MsrB"/>
    <property type="match status" value="1"/>
</dbReference>
<dbReference type="Gene3D" id="2.170.150.20">
    <property type="entry name" value="Peptide methionine sulfoxide reductase"/>
    <property type="match status" value="1"/>
</dbReference>
<dbReference type="HAMAP" id="MF_01401">
    <property type="entry name" value="MsrA"/>
    <property type="match status" value="1"/>
</dbReference>
<evidence type="ECO:0000256" key="9">
    <source>
        <dbReference type="HAMAP-Rule" id="MF_01400"/>
    </source>
</evidence>
<dbReference type="SUPFAM" id="SSF51316">
    <property type="entry name" value="Mss4-like"/>
    <property type="match status" value="1"/>
</dbReference>
<dbReference type="SUPFAM" id="SSF55068">
    <property type="entry name" value="Peptide methionine sulfoxide reductase"/>
    <property type="match status" value="1"/>
</dbReference>
<accession>A0A259U3X6</accession>
<dbReference type="Gene3D" id="3.30.1060.10">
    <property type="entry name" value="Peptide methionine sulphoxide reductase MsrA"/>
    <property type="match status" value="1"/>
</dbReference>
<dbReference type="PROSITE" id="PS51790">
    <property type="entry name" value="MSRB"/>
    <property type="match status" value="1"/>
</dbReference>
<comment type="catalytic activity">
    <reaction evidence="6 10">
        <text>L-methionyl-[protein] + [thioredoxin]-disulfide + H2O = L-methionyl-(S)-S-oxide-[protein] + [thioredoxin]-dithiol</text>
        <dbReference type="Rhea" id="RHEA:14217"/>
        <dbReference type="Rhea" id="RHEA-COMP:10698"/>
        <dbReference type="Rhea" id="RHEA-COMP:10700"/>
        <dbReference type="Rhea" id="RHEA-COMP:12313"/>
        <dbReference type="Rhea" id="RHEA-COMP:12315"/>
        <dbReference type="ChEBI" id="CHEBI:15377"/>
        <dbReference type="ChEBI" id="CHEBI:16044"/>
        <dbReference type="ChEBI" id="CHEBI:29950"/>
        <dbReference type="ChEBI" id="CHEBI:44120"/>
        <dbReference type="ChEBI" id="CHEBI:50058"/>
        <dbReference type="EC" id="1.8.4.11"/>
    </reaction>
</comment>
<protein>
    <recommendedName>
        <fullName evidence="9 10">Multifunctional fusion protein</fullName>
    </recommendedName>
    <domain>
        <recommendedName>
            <fullName evidence="10">Peptide methionine sulfoxide reductase MsrA</fullName>
            <shortName evidence="10">Protein-methionine-S-oxide reductase</shortName>
            <ecNumber evidence="10">1.8.4.11</ecNumber>
        </recommendedName>
        <alternativeName>
            <fullName evidence="10">Peptide-methionine (S)-S-oxide reductase</fullName>
            <shortName evidence="10">Peptide Met(O) reductase</shortName>
        </alternativeName>
    </domain>
    <domain>
        <recommendedName>
            <fullName evidence="9">Peptide methionine sulfoxide reductase MsrB</fullName>
            <ecNumber evidence="9">1.8.4.12</ecNumber>
        </recommendedName>
        <alternativeName>
            <fullName evidence="9">Peptide-methionine (R)-S-oxide reductase</fullName>
        </alternativeName>
    </domain>
</protein>
<dbReference type="GO" id="GO:0005737">
    <property type="term" value="C:cytoplasm"/>
    <property type="evidence" value="ECO:0007669"/>
    <property type="project" value="TreeGrafter"/>
</dbReference>
<dbReference type="EC" id="1.8.4.12" evidence="9"/>
<dbReference type="HAMAP" id="MF_01400">
    <property type="entry name" value="MsrB"/>
    <property type="match status" value="1"/>
</dbReference>
<name>A0A259U3X6_9BACT</name>
<proteinExistence type="inferred from homology"/>
<dbReference type="InterPro" id="IPR002569">
    <property type="entry name" value="Met_Sox_Rdtase_MsrA_dom"/>
</dbReference>
<evidence type="ECO:0000256" key="8">
    <source>
        <dbReference type="ARBA" id="ARBA00048782"/>
    </source>
</evidence>
<evidence type="ECO:0000256" key="4">
    <source>
        <dbReference type="ARBA" id="ARBA00023268"/>
    </source>
</evidence>
<keyword evidence="13" id="KW-1185">Reference proteome</keyword>
<dbReference type="InterPro" id="IPR002579">
    <property type="entry name" value="Met_Sox_Rdtase_MsrB_dom"/>
</dbReference>
<reference evidence="12 13" key="1">
    <citation type="submission" date="2016-11" db="EMBL/GenBank/DDBJ databases">
        <title>Study of marine rhodopsin-containing bacteria.</title>
        <authorList>
            <person name="Yoshizawa S."/>
            <person name="Kumagai Y."/>
            <person name="Kogure K."/>
        </authorList>
    </citation>
    <scope>NUCLEOTIDE SEQUENCE [LARGE SCALE GENOMIC DNA]</scope>
    <source>
        <strain evidence="12 13">SG-29</strain>
    </source>
</reference>